<protein>
    <submittedName>
        <fullName evidence="1">Uncharacterized protein</fullName>
    </submittedName>
</protein>
<accession>A0ABQ1G1H4</accession>
<comment type="caution">
    <text evidence="1">The sequence shown here is derived from an EMBL/GenBank/DDBJ whole genome shotgun (WGS) entry which is preliminary data.</text>
</comment>
<evidence type="ECO:0000313" key="1">
    <source>
        <dbReference type="EMBL" id="GGA34835.1"/>
    </source>
</evidence>
<sequence length="58" mass="6177">MLGGLRGQGQFGGKRQRLFDMNASAAHKLSVTEKSMSIPLAAVLFSHLNSPAVIAPLR</sequence>
<dbReference type="EMBL" id="BMJA01000002">
    <property type="protein sequence ID" value="GGA34835.1"/>
    <property type="molecule type" value="Genomic_DNA"/>
</dbReference>
<organism evidence="1 2">
    <name type="scientific">Dyella nitratireducens</name>
    <dbReference type="NCBI Taxonomy" id="1849580"/>
    <lineage>
        <taxon>Bacteria</taxon>
        <taxon>Pseudomonadati</taxon>
        <taxon>Pseudomonadota</taxon>
        <taxon>Gammaproteobacteria</taxon>
        <taxon>Lysobacterales</taxon>
        <taxon>Rhodanobacteraceae</taxon>
        <taxon>Dyella</taxon>
    </lineage>
</organism>
<gene>
    <name evidence="1" type="ORF">GCM10010981_24860</name>
</gene>
<evidence type="ECO:0000313" key="2">
    <source>
        <dbReference type="Proteomes" id="UP000620046"/>
    </source>
</evidence>
<proteinExistence type="predicted"/>
<dbReference type="Proteomes" id="UP000620046">
    <property type="component" value="Unassembled WGS sequence"/>
</dbReference>
<reference evidence="2" key="1">
    <citation type="journal article" date="2019" name="Int. J. Syst. Evol. Microbiol.">
        <title>The Global Catalogue of Microorganisms (GCM) 10K type strain sequencing project: providing services to taxonomists for standard genome sequencing and annotation.</title>
        <authorList>
            <consortium name="The Broad Institute Genomics Platform"/>
            <consortium name="The Broad Institute Genome Sequencing Center for Infectious Disease"/>
            <person name="Wu L."/>
            <person name="Ma J."/>
        </authorList>
    </citation>
    <scope>NUCLEOTIDE SEQUENCE [LARGE SCALE GENOMIC DNA]</scope>
    <source>
        <strain evidence="2">CGMCC 1.15439</strain>
    </source>
</reference>
<keyword evidence="2" id="KW-1185">Reference proteome</keyword>
<name>A0ABQ1G1H4_9GAMM</name>